<accession>A0A1S0ZJV9</accession>
<name>A0A1S0ZJV9_SALET</name>
<dbReference type="Pfam" id="PF06805">
    <property type="entry name" value="Lambda_tail_I"/>
    <property type="match status" value="1"/>
</dbReference>
<protein>
    <submittedName>
        <fullName evidence="1">Phage tail protein</fullName>
    </submittedName>
</protein>
<dbReference type="EMBL" id="MLZC01000003">
    <property type="protein sequence ID" value="OHG68029.1"/>
    <property type="molecule type" value="Genomic_DNA"/>
</dbReference>
<dbReference type="InterPro" id="IPR010654">
    <property type="entry name" value="Phage_lambda_tail_I"/>
</dbReference>
<comment type="caution">
    <text evidence="1">The sequence shown here is derived from an EMBL/GenBank/DDBJ whole genome shotgun (WGS) entry which is preliminary data.</text>
</comment>
<reference evidence="1" key="1">
    <citation type="submission" date="2016-09" db="EMBL/GenBank/DDBJ databases">
        <title>Whole genome sequencing of Salmonella enterica.</title>
        <authorList>
            <person name="Bell R."/>
        </authorList>
    </citation>
    <scope>NUCLEOTIDE SEQUENCE [LARGE SCALE GENOMIC DNA]</scope>
    <source>
        <strain evidence="1">CFSAN044978</strain>
    </source>
</reference>
<proteinExistence type="predicted"/>
<evidence type="ECO:0000313" key="1">
    <source>
        <dbReference type="EMBL" id="OHG68029.1"/>
    </source>
</evidence>
<dbReference type="RefSeq" id="WP_031604554.1">
    <property type="nucleotide sequence ID" value="NZ_QWDP01000003.1"/>
</dbReference>
<sequence>MATTDAFDMATPAMVRICLYGDLQRFGKRISLSIKTAAEGIHALAIQLPGFRQRMNEGWYQVRIAGSDVAPDTLTARLNEPLPAGAVVHIVPRMAGAAKNGIWQVVAGAALIGASFIPGLNAVAATVLFSAGTSMALGGVAQMLTPVPKTPTVGQTDNGKQNTYFSSLENMVAQGNPVPVLYGEMKIGSRVISQMMSTRDESTSGKVVVIGSPLQANTTSRQDGGITRPSVVIRQ</sequence>
<dbReference type="AlphaFoldDB" id="A0A1S0ZJV9"/>
<gene>
    <name evidence="1" type="ORF">A7T00_09830</name>
</gene>
<organism evidence="1">
    <name type="scientific">Salmonella enterica subsp. enterica serovar Saintpaul</name>
    <dbReference type="NCBI Taxonomy" id="90105"/>
    <lineage>
        <taxon>Bacteria</taxon>
        <taxon>Pseudomonadati</taxon>
        <taxon>Pseudomonadota</taxon>
        <taxon>Gammaproteobacteria</taxon>
        <taxon>Enterobacterales</taxon>
        <taxon>Enterobacteriaceae</taxon>
        <taxon>Salmonella</taxon>
    </lineage>
</organism>